<evidence type="ECO:0000256" key="2">
    <source>
        <dbReference type="ARBA" id="ARBA00023043"/>
    </source>
</evidence>
<dbReference type="Pfam" id="PF12796">
    <property type="entry name" value="Ank_2"/>
    <property type="match status" value="3"/>
</dbReference>
<dbReference type="InterPro" id="IPR002110">
    <property type="entry name" value="Ankyrin_rpt"/>
</dbReference>
<reference evidence="5 6" key="1">
    <citation type="submission" date="2023-01" db="EMBL/GenBank/DDBJ databases">
        <title>Analysis of 21 Apiospora genomes using comparative genomics revels a genus with tremendous synthesis potential of carbohydrate active enzymes and secondary metabolites.</title>
        <authorList>
            <person name="Sorensen T."/>
        </authorList>
    </citation>
    <scope>NUCLEOTIDE SEQUENCE [LARGE SCALE GENOMIC DNA]</scope>
    <source>
        <strain evidence="5 6">CBS 83171</strain>
    </source>
</reference>
<evidence type="ECO:0000313" key="6">
    <source>
        <dbReference type="Proteomes" id="UP001446871"/>
    </source>
</evidence>
<keyword evidence="1" id="KW-0677">Repeat</keyword>
<dbReference type="PROSITE" id="PS50088">
    <property type="entry name" value="ANK_REPEAT"/>
    <property type="match status" value="7"/>
</dbReference>
<proteinExistence type="predicted"/>
<keyword evidence="6" id="KW-1185">Reference proteome</keyword>
<feature type="domain" description="Nephrocystin 3-like N-terminal" evidence="4">
    <location>
        <begin position="11"/>
        <end position="105"/>
    </location>
</feature>
<dbReference type="InterPro" id="IPR056884">
    <property type="entry name" value="NPHP3-like_N"/>
</dbReference>
<dbReference type="EMBL" id="JAQQWM010000008">
    <property type="protein sequence ID" value="KAK8054320.1"/>
    <property type="molecule type" value="Genomic_DNA"/>
</dbReference>
<feature type="repeat" description="ANK" evidence="3">
    <location>
        <begin position="434"/>
        <end position="463"/>
    </location>
</feature>
<dbReference type="Pfam" id="PF24883">
    <property type="entry name" value="NPHP3_N"/>
    <property type="match status" value="1"/>
</dbReference>
<feature type="repeat" description="ANK" evidence="3">
    <location>
        <begin position="660"/>
        <end position="692"/>
    </location>
</feature>
<protein>
    <submittedName>
        <fullName evidence="5">Ankyrin repeat-containing domain protein</fullName>
    </submittedName>
</protein>
<gene>
    <name evidence="5" type="ORF">PG996_013621</name>
</gene>
<feature type="repeat" description="ANK" evidence="3">
    <location>
        <begin position="468"/>
        <end position="500"/>
    </location>
</feature>
<sequence>MARTASTVMVQGVRSLVTQLYHKRKDLRSEVDSQYSLCHEGGWQLGGVLLFSLFQNMIRQAGEVWIVFDALDECHGRDHGVVSGLLSWIQSLRNASLNIHFLVTSQPKQDIQSPIENWADVETSLIDSGRIRGDIDSYVKARTKQMSRWVLGVVISSIDSQLVRALVPSPGQWESMTEVQKEIEDILVAEADGMFRWVYCQFDTLEDCLDRRPVRRELAALPRDLETTYVRIIQSTPTKHLDYTRWLLQFMTYSERPLRLEEAVDVVAVNPSHKPRFTPVNRMPLPEEVVRYCSSLAVLVKREIKEDGTTITEIQLAHFSVQKYFMSDRLEPGIATDLEMINAKAAIVESGRSNSYVPTGSVLLEHWATYATTVELSRREVAPLARDYFYNVNAHGGYYYTPLQAASSKGHTEIVKLLLDKGAHANTRGGVYGNALRATSSKGHVHIVRMLLRKGADVNSREQWAAPRAGTALYAASSKGHTGVVQLLLNKNAKVDLVGGYFGNALQAASSQGHKEVILMLHKYKATGGLPSAALHFASVAGHTAAVGLLHQNEAKFFLQDEEDQNVYATSSDYENIVQQLLKTDVDVNAQGGYYGTALQAASGRGNQYITKSLLDKGAHVNAHGGVYDTALHGTSWYGHDEVVQLLLDLGANINDRDYYARTPLYVASIEGHEKVVKLLLQRGADVNAADVLKQAPLHAASANGQLEVAKLLLERDVDVNATDNMRQTPLHFASANGHLEVAKLLLEKGADINVARMEATALS</sequence>
<name>A0ABR1U893_9PEZI</name>
<dbReference type="PANTHER" id="PTHR24198">
    <property type="entry name" value="ANKYRIN REPEAT AND PROTEIN KINASE DOMAIN-CONTAINING PROTEIN"/>
    <property type="match status" value="1"/>
</dbReference>
<feature type="repeat" description="ANK" evidence="3">
    <location>
        <begin position="398"/>
        <end position="430"/>
    </location>
</feature>
<dbReference type="Pfam" id="PF13637">
    <property type="entry name" value="Ank_4"/>
    <property type="match status" value="1"/>
</dbReference>
<organism evidence="5 6">
    <name type="scientific">Apiospora saccharicola</name>
    <dbReference type="NCBI Taxonomy" id="335842"/>
    <lineage>
        <taxon>Eukaryota</taxon>
        <taxon>Fungi</taxon>
        <taxon>Dikarya</taxon>
        <taxon>Ascomycota</taxon>
        <taxon>Pezizomycotina</taxon>
        <taxon>Sordariomycetes</taxon>
        <taxon>Xylariomycetidae</taxon>
        <taxon>Amphisphaeriales</taxon>
        <taxon>Apiosporaceae</taxon>
        <taxon>Apiospora</taxon>
    </lineage>
</organism>
<dbReference type="PANTHER" id="PTHR24198:SF165">
    <property type="entry name" value="ANKYRIN REPEAT-CONTAINING PROTEIN-RELATED"/>
    <property type="match status" value="1"/>
</dbReference>
<dbReference type="SUPFAM" id="SSF48403">
    <property type="entry name" value="Ankyrin repeat"/>
    <property type="match status" value="1"/>
</dbReference>
<feature type="repeat" description="ANK" evidence="3">
    <location>
        <begin position="693"/>
        <end position="725"/>
    </location>
</feature>
<comment type="caution">
    <text evidence="5">The sequence shown here is derived from an EMBL/GenBank/DDBJ whole genome shotgun (WGS) entry which is preliminary data.</text>
</comment>
<dbReference type="SMART" id="SM00248">
    <property type="entry name" value="ANK"/>
    <property type="match status" value="10"/>
</dbReference>
<accession>A0ABR1U893</accession>
<dbReference type="Gene3D" id="1.25.40.20">
    <property type="entry name" value="Ankyrin repeat-containing domain"/>
    <property type="match status" value="3"/>
</dbReference>
<keyword evidence="2 3" id="KW-0040">ANK repeat</keyword>
<dbReference type="InterPro" id="IPR036770">
    <property type="entry name" value="Ankyrin_rpt-contain_sf"/>
</dbReference>
<evidence type="ECO:0000256" key="3">
    <source>
        <dbReference type="PROSITE-ProRule" id="PRU00023"/>
    </source>
</evidence>
<evidence type="ECO:0000256" key="1">
    <source>
        <dbReference type="ARBA" id="ARBA00022737"/>
    </source>
</evidence>
<dbReference type="PRINTS" id="PR01415">
    <property type="entry name" value="ANKYRIN"/>
</dbReference>
<dbReference type="Proteomes" id="UP001446871">
    <property type="component" value="Unassembled WGS sequence"/>
</dbReference>
<evidence type="ECO:0000259" key="4">
    <source>
        <dbReference type="Pfam" id="PF24883"/>
    </source>
</evidence>
<evidence type="ECO:0000313" key="5">
    <source>
        <dbReference type="EMBL" id="KAK8054320.1"/>
    </source>
</evidence>
<feature type="repeat" description="ANK" evidence="3">
    <location>
        <begin position="726"/>
        <end position="758"/>
    </location>
</feature>
<dbReference type="PROSITE" id="PS50297">
    <property type="entry name" value="ANK_REP_REGION"/>
    <property type="match status" value="6"/>
</dbReference>
<feature type="repeat" description="ANK" evidence="3">
    <location>
        <begin position="627"/>
        <end position="659"/>
    </location>
</feature>